<keyword evidence="2" id="KW-1185">Reference proteome</keyword>
<accession>A0ACC0LW81</accession>
<comment type="caution">
    <text evidence="1">The sequence shown here is derived from an EMBL/GenBank/DDBJ whole genome shotgun (WGS) entry which is preliminary data.</text>
</comment>
<gene>
    <name evidence="1" type="ORF">RHMOL_Rhmol11G0210500</name>
</gene>
<name>A0ACC0LW81_RHOML</name>
<evidence type="ECO:0000313" key="1">
    <source>
        <dbReference type="EMBL" id="KAI8532378.1"/>
    </source>
</evidence>
<dbReference type="Proteomes" id="UP001062846">
    <property type="component" value="Chromosome 11"/>
</dbReference>
<evidence type="ECO:0000313" key="2">
    <source>
        <dbReference type="Proteomes" id="UP001062846"/>
    </source>
</evidence>
<protein>
    <submittedName>
        <fullName evidence="1">Uncharacterized protein</fullName>
    </submittedName>
</protein>
<dbReference type="EMBL" id="CM046398">
    <property type="protein sequence ID" value="KAI8532378.1"/>
    <property type="molecule type" value="Genomic_DNA"/>
</dbReference>
<organism evidence="1 2">
    <name type="scientific">Rhododendron molle</name>
    <name type="common">Chinese azalea</name>
    <name type="synonym">Azalea mollis</name>
    <dbReference type="NCBI Taxonomy" id="49168"/>
    <lineage>
        <taxon>Eukaryota</taxon>
        <taxon>Viridiplantae</taxon>
        <taxon>Streptophyta</taxon>
        <taxon>Embryophyta</taxon>
        <taxon>Tracheophyta</taxon>
        <taxon>Spermatophyta</taxon>
        <taxon>Magnoliopsida</taxon>
        <taxon>eudicotyledons</taxon>
        <taxon>Gunneridae</taxon>
        <taxon>Pentapetalae</taxon>
        <taxon>asterids</taxon>
        <taxon>Ericales</taxon>
        <taxon>Ericaceae</taxon>
        <taxon>Ericoideae</taxon>
        <taxon>Rhodoreae</taxon>
        <taxon>Rhododendron</taxon>
    </lineage>
</organism>
<proteinExistence type="predicted"/>
<reference evidence="1" key="1">
    <citation type="submission" date="2022-02" db="EMBL/GenBank/DDBJ databases">
        <title>Plant Genome Project.</title>
        <authorList>
            <person name="Zhang R.-G."/>
        </authorList>
    </citation>
    <scope>NUCLEOTIDE SEQUENCE</scope>
    <source>
        <strain evidence="1">AT1</strain>
    </source>
</reference>
<sequence length="402" mass="45081">MATSELQNPSSSSSNPGGRYDIFLSFRGLDTRKKFTDHLYHALMREGFQTFRDDDEIERGEDIKSELLEAIRNSRMSVTVLSENYANSTACLFELQTILELCKKSGHFVLPVFYEVEPWVLKEQAKNLNFGKKEVAVEKVKGWSAALREVASMAGMVFRKESDGHEPTPHPSQGSGHEEGAGLEGEPEGEVASEKGKERVPFELGRLVDSDSDDSVEEISQMPSPGHAIEAIQHMVVLENHVVCSVKMLEERAKELAEAKDEAELLRTEADQLKTERGAMERELVAREADLFSARQRVSELEELLRKEKEGRSEEVQRSYEEGAKYAKNELQAQVPEIQEKAYTKGWKSCLATLKVPPTSSVWTEIPSMKRRASSSSSTHVPLAKSDTSRSSRPETKLNTFP</sequence>